<accession>A0A7C3KJ59</accession>
<comment type="caution">
    <text evidence="2">The sequence shown here is derived from an EMBL/GenBank/DDBJ whole genome shotgun (WGS) entry which is preliminary data.</text>
</comment>
<dbReference type="EMBL" id="DSRU01000387">
    <property type="protein sequence ID" value="HFN01228.1"/>
    <property type="molecule type" value="Genomic_DNA"/>
</dbReference>
<sequence length="111" mass="12550">MGLFQDAKAHFVASHQHPINQVLHHMTNTMAIALIPLLFMQKWAWFAGVLVVSQILAWGGHAVFERNKPAFIQYPGITILASLSWSFDNWFGLRQILDYFANQPAKTGSPE</sequence>
<evidence type="ECO:0000313" key="2">
    <source>
        <dbReference type="EMBL" id="HFN01228.1"/>
    </source>
</evidence>
<dbReference type="InterPro" id="IPR009305">
    <property type="entry name" value="Mpo1-like"/>
</dbReference>
<evidence type="ECO:0000256" key="1">
    <source>
        <dbReference type="SAM" id="Phobius"/>
    </source>
</evidence>
<protein>
    <submittedName>
        <fullName evidence="2">DUF962 domain-containing protein</fullName>
    </submittedName>
</protein>
<name>A0A7C3KJ59_9CYAN</name>
<feature type="transmembrane region" description="Helical" evidence="1">
    <location>
        <begin position="43"/>
        <end position="64"/>
    </location>
</feature>
<keyword evidence="1" id="KW-1133">Transmembrane helix</keyword>
<reference evidence="2" key="1">
    <citation type="journal article" date="2020" name="mSystems">
        <title>Genome- and Community-Level Interaction Insights into Carbon Utilization and Element Cycling Functions of Hydrothermarchaeota in Hydrothermal Sediment.</title>
        <authorList>
            <person name="Zhou Z."/>
            <person name="Liu Y."/>
            <person name="Xu W."/>
            <person name="Pan J."/>
            <person name="Luo Z.H."/>
            <person name="Li M."/>
        </authorList>
    </citation>
    <scope>NUCLEOTIDE SEQUENCE [LARGE SCALE GENOMIC DNA]</scope>
    <source>
        <strain evidence="2">SpSt-418</strain>
    </source>
</reference>
<keyword evidence="1" id="KW-0472">Membrane</keyword>
<dbReference type="AlphaFoldDB" id="A0A7C3KJ59"/>
<dbReference type="Pfam" id="PF06127">
    <property type="entry name" value="Mpo1-like"/>
    <property type="match status" value="1"/>
</dbReference>
<organism evidence="2">
    <name type="scientific">Oscillatoriales cyanobacterium SpSt-418</name>
    <dbReference type="NCBI Taxonomy" id="2282169"/>
    <lineage>
        <taxon>Bacteria</taxon>
        <taxon>Bacillati</taxon>
        <taxon>Cyanobacteriota</taxon>
        <taxon>Cyanophyceae</taxon>
        <taxon>Oscillatoriophycideae</taxon>
        <taxon>Oscillatoriales</taxon>
    </lineage>
</organism>
<keyword evidence="1" id="KW-0812">Transmembrane</keyword>
<gene>
    <name evidence="2" type="ORF">ENR64_26460</name>
</gene>
<proteinExistence type="predicted"/>